<name>A0ACC3BVL2_PYRYE</name>
<comment type="caution">
    <text evidence="1">The sequence shown here is derived from an EMBL/GenBank/DDBJ whole genome shotgun (WGS) entry which is preliminary data.</text>
</comment>
<accession>A0ACC3BVL2</accession>
<dbReference type="EMBL" id="CM020618">
    <property type="protein sequence ID" value="KAK1862096.1"/>
    <property type="molecule type" value="Genomic_DNA"/>
</dbReference>
<dbReference type="Proteomes" id="UP000798662">
    <property type="component" value="Chromosome 1"/>
</dbReference>
<keyword evidence="2" id="KW-1185">Reference proteome</keyword>
<evidence type="ECO:0000313" key="1">
    <source>
        <dbReference type="EMBL" id="KAK1862096.1"/>
    </source>
</evidence>
<organism evidence="1 2">
    <name type="scientific">Pyropia yezoensis</name>
    <name type="common">Susabi-nori</name>
    <name type="synonym">Porphyra yezoensis</name>
    <dbReference type="NCBI Taxonomy" id="2788"/>
    <lineage>
        <taxon>Eukaryota</taxon>
        <taxon>Rhodophyta</taxon>
        <taxon>Bangiophyceae</taxon>
        <taxon>Bangiales</taxon>
        <taxon>Bangiaceae</taxon>
        <taxon>Pyropia</taxon>
    </lineage>
</organism>
<gene>
    <name evidence="1" type="ORF">I4F81_004672</name>
</gene>
<sequence>MAPARLVSRRHVLTAASCGVTAGMKARVGGLDLYKGWYLNISAVTPYPWYQPASQINDLAMLELQDPPALSDYADSGVVPIELAPNGYVPPSLRISGWGANSSAGTGPAWGGGVRELRSGFQPITDPDLCDALLGEFRPLALDRQVCTNFESLEDTSLCYLDTGGALWDRRWTGPGTYQYRLYGVASYWAIPEGSPEMCPFGEPNVFTKVRPFVWWTNQFLNAAA</sequence>
<evidence type="ECO:0000313" key="2">
    <source>
        <dbReference type="Proteomes" id="UP000798662"/>
    </source>
</evidence>
<reference evidence="1" key="1">
    <citation type="submission" date="2019-11" db="EMBL/GenBank/DDBJ databases">
        <title>Nori genome reveals adaptations in red seaweeds to the harsh intertidal environment.</title>
        <authorList>
            <person name="Wang D."/>
            <person name="Mao Y."/>
        </authorList>
    </citation>
    <scope>NUCLEOTIDE SEQUENCE</scope>
    <source>
        <tissue evidence="1">Gametophyte</tissue>
    </source>
</reference>
<protein>
    <submittedName>
        <fullName evidence="1">Uncharacterized protein</fullName>
    </submittedName>
</protein>
<proteinExistence type="predicted"/>